<keyword evidence="1" id="KW-1133">Transmembrane helix</keyword>
<dbReference type="EMBL" id="FQWS01000001">
    <property type="protein sequence ID" value="SHG82182.1"/>
    <property type="molecule type" value="Genomic_DNA"/>
</dbReference>
<dbReference type="OrthoDB" id="1203191at2"/>
<organism evidence="2 3">
    <name type="scientific">Winogradskyella jejuensis</name>
    <dbReference type="NCBI Taxonomy" id="1089305"/>
    <lineage>
        <taxon>Bacteria</taxon>
        <taxon>Pseudomonadati</taxon>
        <taxon>Bacteroidota</taxon>
        <taxon>Flavobacteriia</taxon>
        <taxon>Flavobacteriales</taxon>
        <taxon>Flavobacteriaceae</taxon>
        <taxon>Winogradskyella</taxon>
    </lineage>
</organism>
<dbReference type="AlphaFoldDB" id="A0A1M5MYI8"/>
<keyword evidence="3" id="KW-1185">Reference proteome</keyword>
<reference evidence="3" key="1">
    <citation type="submission" date="2016-11" db="EMBL/GenBank/DDBJ databases">
        <authorList>
            <person name="Varghese N."/>
            <person name="Submissions S."/>
        </authorList>
    </citation>
    <scope>NUCLEOTIDE SEQUENCE [LARGE SCALE GENOMIC DNA]</scope>
    <source>
        <strain evidence="3">DSM 25330</strain>
    </source>
</reference>
<dbReference type="Proteomes" id="UP000184522">
    <property type="component" value="Unassembled WGS sequence"/>
</dbReference>
<protein>
    <submittedName>
        <fullName evidence="2">Uncharacterized protein</fullName>
    </submittedName>
</protein>
<accession>A0A1M5MYI8</accession>
<proteinExistence type="predicted"/>
<dbReference type="STRING" id="1089305.SAMN05444148_1032"/>
<evidence type="ECO:0000256" key="1">
    <source>
        <dbReference type="SAM" id="Phobius"/>
    </source>
</evidence>
<name>A0A1M5MYI8_9FLAO</name>
<gene>
    <name evidence="2" type="ORF">SAMN05444148_1032</name>
</gene>
<dbReference type="RefSeq" id="WP_073083887.1">
    <property type="nucleotide sequence ID" value="NZ_FQWS01000001.1"/>
</dbReference>
<evidence type="ECO:0000313" key="2">
    <source>
        <dbReference type="EMBL" id="SHG82182.1"/>
    </source>
</evidence>
<keyword evidence="1" id="KW-0812">Transmembrane</keyword>
<keyword evidence="1" id="KW-0472">Membrane</keyword>
<evidence type="ECO:0000313" key="3">
    <source>
        <dbReference type="Proteomes" id="UP000184522"/>
    </source>
</evidence>
<feature type="transmembrane region" description="Helical" evidence="1">
    <location>
        <begin position="7"/>
        <end position="25"/>
    </location>
</feature>
<sequence length="77" mass="8684">MNSNTKAILASLLIFLVIFLILFFFLKTVLLNGNSPLPGVISAVVAAIFSPRRKIIEKQSGKEVQLIWFFSDKVIRF</sequence>